<dbReference type="GO" id="GO:0006508">
    <property type="term" value="P:proteolysis"/>
    <property type="evidence" value="ECO:0007669"/>
    <property type="project" value="UniProtKB-KW"/>
</dbReference>
<reference evidence="7" key="1">
    <citation type="submission" date="2023-05" db="EMBL/GenBank/DDBJ databases">
        <authorList>
            <person name="Huff M."/>
        </authorList>
    </citation>
    <scope>NUCLEOTIDE SEQUENCE</scope>
</reference>
<proteinExistence type="inferred from homology"/>
<evidence type="ECO:0000256" key="2">
    <source>
        <dbReference type="ARBA" id="ARBA00022645"/>
    </source>
</evidence>
<dbReference type="Pfam" id="PF00450">
    <property type="entry name" value="Peptidase_S10"/>
    <property type="match status" value="1"/>
</dbReference>
<protein>
    <submittedName>
        <fullName evidence="7">Uncharacterized protein</fullName>
    </submittedName>
</protein>
<keyword evidence="6" id="KW-0732">Signal</keyword>
<dbReference type="InterPro" id="IPR033124">
    <property type="entry name" value="Ser_caboxypep_his_AS"/>
</dbReference>
<accession>A0AAD2EEX0</accession>
<sequence>MEVVVVSTMMLVGCGGAGGGSAVDVCGDHDMLAPYMGPLKWIRSLNMTDDDLRPYHVNGQIAGYTLKFKKNEFNLPFVTVKGAGHTAPEYNPKECLAMLHRWLSIRPS</sequence>
<dbReference type="AlphaFoldDB" id="A0AAD2EEX0"/>
<evidence type="ECO:0000256" key="1">
    <source>
        <dbReference type="ARBA" id="ARBA00009431"/>
    </source>
</evidence>
<dbReference type="SUPFAM" id="SSF53474">
    <property type="entry name" value="alpha/beta-Hydrolases"/>
    <property type="match status" value="1"/>
</dbReference>
<feature type="signal peptide" evidence="6">
    <location>
        <begin position="1"/>
        <end position="22"/>
    </location>
</feature>
<evidence type="ECO:0000256" key="6">
    <source>
        <dbReference type="SAM" id="SignalP"/>
    </source>
</evidence>
<dbReference type="EMBL" id="OU503058">
    <property type="protein sequence ID" value="CAI9786823.1"/>
    <property type="molecule type" value="Genomic_DNA"/>
</dbReference>
<comment type="similarity">
    <text evidence="1">Belongs to the peptidase S10 family.</text>
</comment>
<gene>
    <name evidence="7" type="ORF">FPE_LOCUS34253</name>
</gene>
<organism evidence="7 8">
    <name type="scientific">Fraxinus pennsylvanica</name>
    <dbReference type="NCBI Taxonomy" id="56036"/>
    <lineage>
        <taxon>Eukaryota</taxon>
        <taxon>Viridiplantae</taxon>
        <taxon>Streptophyta</taxon>
        <taxon>Embryophyta</taxon>
        <taxon>Tracheophyta</taxon>
        <taxon>Spermatophyta</taxon>
        <taxon>Magnoliopsida</taxon>
        <taxon>eudicotyledons</taxon>
        <taxon>Gunneridae</taxon>
        <taxon>Pentapetalae</taxon>
        <taxon>asterids</taxon>
        <taxon>lamiids</taxon>
        <taxon>Lamiales</taxon>
        <taxon>Oleaceae</taxon>
        <taxon>Oleeae</taxon>
        <taxon>Fraxinus</taxon>
    </lineage>
</organism>
<dbReference type="InterPro" id="IPR001563">
    <property type="entry name" value="Peptidase_S10"/>
</dbReference>
<keyword evidence="4" id="KW-0378">Hydrolase</keyword>
<dbReference type="PROSITE" id="PS00560">
    <property type="entry name" value="CARBOXYPEPT_SER_HIS"/>
    <property type="match status" value="1"/>
</dbReference>
<name>A0AAD2EEX0_9LAMI</name>
<evidence type="ECO:0000256" key="5">
    <source>
        <dbReference type="ARBA" id="ARBA00023180"/>
    </source>
</evidence>
<dbReference type="GO" id="GO:0004185">
    <property type="term" value="F:serine-type carboxypeptidase activity"/>
    <property type="evidence" value="ECO:0007669"/>
    <property type="project" value="InterPro"/>
</dbReference>
<dbReference type="Gene3D" id="3.40.50.11320">
    <property type="match status" value="1"/>
</dbReference>
<evidence type="ECO:0000313" key="7">
    <source>
        <dbReference type="EMBL" id="CAI9786823.1"/>
    </source>
</evidence>
<evidence type="ECO:0000313" key="8">
    <source>
        <dbReference type="Proteomes" id="UP000834106"/>
    </source>
</evidence>
<evidence type="ECO:0000256" key="3">
    <source>
        <dbReference type="ARBA" id="ARBA00022670"/>
    </source>
</evidence>
<feature type="chain" id="PRO_5042251651" evidence="6">
    <location>
        <begin position="23"/>
        <end position="108"/>
    </location>
</feature>
<dbReference type="InterPro" id="IPR029058">
    <property type="entry name" value="AB_hydrolase_fold"/>
</dbReference>
<dbReference type="Proteomes" id="UP000834106">
    <property type="component" value="Chromosome 23"/>
</dbReference>
<evidence type="ECO:0000256" key="4">
    <source>
        <dbReference type="ARBA" id="ARBA00022801"/>
    </source>
</evidence>
<keyword evidence="3" id="KW-0645">Protease</keyword>
<keyword evidence="8" id="KW-1185">Reference proteome</keyword>
<keyword evidence="2" id="KW-0121">Carboxypeptidase</keyword>
<keyword evidence="5" id="KW-0325">Glycoprotein</keyword>